<dbReference type="InterPro" id="IPR036864">
    <property type="entry name" value="Zn2-C6_fun-type_DNA-bd_sf"/>
</dbReference>
<dbReference type="InParanoid" id="A0A1C7N903"/>
<keyword evidence="4" id="KW-0539">Nucleus</keyword>
<name>A0A1C7N903_9FUNG</name>
<organism evidence="7 8">
    <name type="scientific">Choanephora cucurbitarum</name>
    <dbReference type="NCBI Taxonomy" id="101091"/>
    <lineage>
        <taxon>Eukaryota</taxon>
        <taxon>Fungi</taxon>
        <taxon>Fungi incertae sedis</taxon>
        <taxon>Mucoromycota</taxon>
        <taxon>Mucoromycotina</taxon>
        <taxon>Mucoromycetes</taxon>
        <taxon>Mucorales</taxon>
        <taxon>Mucorineae</taxon>
        <taxon>Choanephoraceae</taxon>
        <taxon>Choanephoroideae</taxon>
        <taxon>Choanephora</taxon>
    </lineage>
</organism>
<dbReference type="PROSITE" id="PS00463">
    <property type="entry name" value="ZN2_CY6_FUNGAL_1"/>
    <property type="match status" value="1"/>
</dbReference>
<evidence type="ECO:0000256" key="3">
    <source>
        <dbReference type="ARBA" id="ARBA00023125"/>
    </source>
</evidence>
<dbReference type="SUPFAM" id="SSF57701">
    <property type="entry name" value="Zn2/Cys6 DNA-binding domain"/>
    <property type="match status" value="1"/>
</dbReference>
<feature type="domain" description="Zn(2)-C6 fungal-type" evidence="6">
    <location>
        <begin position="36"/>
        <end position="67"/>
    </location>
</feature>
<dbReference type="EMBL" id="LUGH01000402">
    <property type="protein sequence ID" value="OBZ85388.1"/>
    <property type="molecule type" value="Genomic_DNA"/>
</dbReference>
<dbReference type="Pfam" id="PF00172">
    <property type="entry name" value="Zn_clus"/>
    <property type="match status" value="1"/>
</dbReference>
<protein>
    <recommendedName>
        <fullName evidence="6">Zn(2)-C6 fungal-type domain-containing protein</fullName>
    </recommendedName>
</protein>
<evidence type="ECO:0000256" key="5">
    <source>
        <dbReference type="SAM" id="MobiDB-lite"/>
    </source>
</evidence>
<keyword evidence="8" id="KW-1185">Reference proteome</keyword>
<dbReference type="InterPro" id="IPR007219">
    <property type="entry name" value="XnlR_reg_dom"/>
</dbReference>
<dbReference type="CDD" id="cd12148">
    <property type="entry name" value="fungal_TF_MHR"/>
    <property type="match status" value="1"/>
</dbReference>
<feature type="region of interest" description="Disordered" evidence="5">
    <location>
        <begin position="657"/>
        <end position="683"/>
    </location>
</feature>
<sequence length="683" mass="77850">MDNIQPIFHHHYQTESSGEKGEGLNGPLKRTRAKRSCDFCRKRKSRCDADISTPCSNCKAWGYNCEFQTVRKKRGPPSVYVDNLEKKCKKMESLLTAITNCSIKELEANNFQYARHIHSFTPNISDSSEDEEESPSESFTREKYDCMRYAGNSSSGVKLFDEQIFQSNSTIPWPGRQDVELRMISQDELAIVQTQKCVATGKTSTHIDVGLSMQGPSHGLDFHSSKSSNCKKKPARHQLDKMIGLYFTHIHCILPIIHKKQFLERYHDMKTNGSLCILMQAVLALTFRFAGQRLPDLVKDGEEFGEMYFKKVMRKLREADRSRMCYVQATLLVALYLDMDGGDRESLEWNLVGSAIRMAQDLGLHRSCANWNIPASEIEVRHRVFYACYVLDRWLSARLGKPLTIMDREFDVDMPSPYEVNEEDSNSELPGNPSYRPFILMIKLCEILGRILKSLYAPNANRSNINAGLDNFTILTVLEHRLQDWKNSLDEPFDGIYIAEIDKYNLETHYYLVCILLYRPFTQLSASTHPNSKHVASSSIVSCTHAANSLIETFLKRNELCPVPSYHHLFCAPALLTYSLFQAALVHLSNALREKNSTNTQIFCRSIRLIRGIASIGLAPRVADSLIMLGVVNRLFEKDSEWLKGDYNSTVPLETTQQKNNNDAYSNNTPQSSFVQHRSMNTS</sequence>
<keyword evidence="2" id="KW-0479">Metal-binding</keyword>
<evidence type="ECO:0000256" key="2">
    <source>
        <dbReference type="ARBA" id="ARBA00022723"/>
    </source>
</evidence>
<dbReference type="GO" id="GO:0008270">
    <property type="term" value="F:zinc ion binding"/>
    <property type="evidence" value="ECO:0007669"/>
    <property type="project" value="InterPro"/>
</dbReference>
<dbReference type="SMART" id="SM00906">
    <property type="entry name" value="Fungal_trans"/>
    <property type="match status" value="1"/>
</dbReference>
<dbReference type="Gene3D" id="4.10.240.10">
    <property type="entry name" value="Zn(2)-C6 fungal-type DNA-binding domain"/>
    <property type="match status" value="1"/>
</dbReference>
<evidence type="ECO:0000259" key="6">
    <source>
        <dbReference type="PROSITE" id="PS50048"/>
    </source>
</evidence>
<dbReference type="Pfam" id="PF04082">
    <property type="entry name" value="Fungal_trans"/>
    <property type="match status" value="1"/>
</dbReference>
<feature type="non-terminal residue" evidence="7">
    <location>
        <position position="683"/>
    </location>
</feature>
<evidence type="ECO:0000313" key="7">
    <source>
        <dbReference type="EMBL" id="OBZ85388.1"/>
    </source>
</evidence>
<evidence type="ECO:0000313" key="8">
    <source>
        <dbReference type="Proteomes" id="UP000093000"/>
    </source>
</evidence>
<dbReference type="GO" id="GO:0000981">
    <property type="term" value="F:DNA-binding transcription factor activity, RNA polymerase II-specific"/>
    <property type="evidence" value="ECO:0007669"/>
    <property type="project" value="InterPro"/>
</dbReference>
<comment type="subcellular location">
    <subcellularLocation>
        <location evidence="1">Nucleus</location>
    </subcellularLocation>
</comment>
<reference evidence="7 8" key="1">
    <citation type="submission" date="2016-03" db="EMBL/GenBank/DDBJ databases">
        <title>Choanephora cucurbitarum.</title>
        <authorList>
            <person name="Min B."/>
            <person name="Park H."/>
            <person name="Park J.-H."/>
            <person name="Shin H.-D."/>
            <person name="Choi I.-G."/>
        </authorList>
    </citation>
    <scope>NUCLEOTIDE SEQUENCE [LARGE SCALE GENOMIC DNA]</scope>
    <source>
        <strain evidence="7 8">KUS-F28377</strain>
    </source>
</reference>
<dbReference type="SMART" id="SM00066">
    <property type="entry name" value="GAL4"/>
    <property type="match status" value="1"/>
</dbReference>
<dbReference type="CDD" id="cd00067">
    <property type="entry name" value="GAL4"/>
    <property type="match status" value="1"/>
</dbReference>
<dbReference type="InterPro" id="IPR001138">
    <property type="entry name" value="Zn2Cys6_DnaBD"/>
</dbReference>
<dbReference type="PROSITE" id="PS50048">
    <property type="entry name" value="ZN2_CY6_FUNGAL_2"/>
    <property type="match status" value="1"/>
</dbReference>
<dbReference type="Proteomes" id="UP000093000">
    <property type="component" value="Unassembled WGS sequence"/>
</dbReference>
<proteinExistence type="predicted"/>
<dbReference type="OrthoDB" id="2110361at2759"/>
<evidence type="ECO:0000256" key="1">
    <source>
        <dbReference type="ARBA" id="ARBA00004123"/>
    </source>
</evidence>
<evidence type="ECO:0000256" key="4">
    <source>
        <dbReference type="ARBA" id="ARBA00023242"/>
    </source>
</evidence>
<dbReference type="GO" id="GO:0005634">
    <property type="term" value="C:nucleus"/>
    <property type="evidence" value="ECO:0007669"/>
    <property type="project" value="UniProtKB-SubCell"/>
</dbReference>
<keyword evidence="3" id="KW-0238">DNA-binding</keyword>
<dbReference type="PANTHER" id="PTHR46910:SF3">
    <property type="entry name" value="HALOTOLERANCE PROTEIN 9-RELATED"/>
    <property type="match status" value="1"/>
</dbReference>
<dbReference type="GO" id="GO:0003677">
    <property type="term" value="F:DNA binding"/>
    <property type="evidence" value="ECO:0007669"/>
    <property type="project" value="UniProtKB-KW"/>
</dbReference>
<dbReference type="InterPro" id="IPR050987">
    <property type="entry name" value="AtrR-like"/>
</dbReference>
<dbReference type="GO" id="GO:0006351">
    <property type="term" value="P:DNA-templated transcription"/>
    <property type="evidence" value="ECO:0007669"/>
    <property type="project" value="InterPro"/>
</dbReference>
<accession>A0A1C7N903</accession>
<dbReference type="STRING" id="101091.A0A1C7N903"/>
<dbReference type="PANTHER" id="PTHR46910">
    <property type="entry name" value="TRANSCRIPTION FACTOR PDR1"/>
    <property type="match status" value="1"/>
</dbReference>
<dbReference type="AlphaFoldDB" id="A0A1C7N903"/>
<gene>
    <name evidence="7" type="ORF">A0J61_06569</name>
</gene>
<comment type="caution">
    <text evidence="7">The sequence shown here is derived from an EMBL/GenBank/DDBJ whole genome shotgun (WGS) entry which is preliminary data.</text>
</comment>